<accession>A0ABN7WAX7</accession>
<evidence type="ECO:0000313" key="1">
    <source>
        <dbReference type="EMBL" id="CAG8825219.1"/>
    </source>
</evidence>
<dbReference type="EMBL" id="CAJVQB010037465">
    <property type="protein sequence ID" value="CAG8825219.1"/>
    <property type="molecule type" value="Genomic_DNA"/>
</dbReference>
<gene>
    <name evidence="1" type="ORF">GMARGA_LOCUS28784</name>
</gene>
<sequence length="72" mass="7965">HGLGFVISGLISDEPRHGYIGVNFTFEVEVNFAPDPAKGSSEGSQIPFFHKDLQRIGYPAMELEKIEGEDWG</sequence>
<proteinExistence type="predicted"/>
<keyword evidence="2" id="KW-1185">Reference proteome</keyword>
<name>A0ABN7WAX7_GIGMA</name>
<reference evidence="1 2" key="1">
    <citation type="submission" date="2021-06" db="EMBL/GenBank/DDBJ databases">
        <authorList>
            <person name="Kallberg Y."/>
            <person name="Tangrot J."/>
            <person name="Rosling A."/>
        </authorList>
    </citation>
    <scope>NUCLEOTIDE SEQUENCE [LARGE SCALE GENOMIC DNA]</scope>
    <source>
        <strain evidence="1 2">120-4 pot B 10/14</strain>
    </source>
</reference>
<feature type="non-terminal residue" evidence="1">
    <location>
        <position position="1"/>
    </location>
</feature>
<organism evidence="1 2">
    <name type="scientific">Gigaspora margarita</name>
    <dbReference type="NCBI Taxonomy" id="4874"/>
    <lineage>
        <taxon>Eukaryota</taxon>
        <taxon>Fungi</taxon>
        <taxon>Fungi incertae sedis</taxon>
        <taxon>Mucoromycota</taxon>
        <taxon>Glomeromycotina</taxon>
        <taxon>Glomeromycetes</taxon>
        <taxon>Diversisporales</taxon>
        <taxon>Gigasporaceae</taxon>
        <taxon>Gigaspora</taxon>
    </lineage>
</organism>
<comment type="caution">
    <text evidence="1">The sequence shown here is derived from an EMBL/GenBank/DDBJ whole genome shotgun (WGS) entry which is preliminary data.</text>
</comment>
<protein>
    <submittedName>
        <fullName evidence="1">26156_t:CDS:1</fullName>
    </submittedName>
</protein>
<evidence type="ECO:0000313" key="2">
    <source>
        <dbReference type="Proteomes" id="UP000789901"/>
    </source>
</evidence>
<dbReference type="Proteomes" id="UP000789901">
    <property type="component" value="Unassembled WGS sequence"/>
</dbReference>